<dbReference type="Gene3D" id="3.40.190.10">
    <property type="entry name" value="Periplasmic binding protein-like II"/>
    <property type="match status" value="2"/>
</dbReference>
<protein>
    <submittedName>
        <fullName evidence="1">Uncharacterized protein</fullName>
    </submittedName>
</protein>
<reference evidence="1" key="1">
    <citation type="submission" date="2020-05" db="EMBL/GenBank/DDBJ databases">
        <authorList>
            <person name="Zhu T."/>
            <person name="Keshari N."/>
            <person name="Lu X."/>
        </authorList>
    </citation>
    <scope>NUCLEOTIDE SEQUENCE</scope>
    <source>
        <strain evidence="1">NK1-12</strain>
    </source>
</reference>
<dbReference type="EMBL" id="CP053587">
    <property type="protein sequence ID" value="WNZ27053.1"/>
    <property type="molecule type" value="Genomic_DNA"/>
</dbReference>
<proteinExistence type="predicted"/>
<name>A0AA96WK66_9CYAN</name>
<dbReference type="RefSeq" id="WP_316436656.1">
    <property type="nucleotide sequence ID" value="NZ_CP053587.1"/>
</dbReference>
<organism evidence="1">
    <name type="scientific">Leptolyngbya sp. NK1-12</name>
    <dbReference type="NCBI Taxonomy" id="2547451"/>
    <lineage>
        <taxon>Bacteria</taxon>
        <taxon>Bacillati</taxon>
        <taxon>Cyanobacteriota</taxon>
        <taxon>Cyanophyceae</taxon>
        <taxon>Leptolyngbyales</taxon>
        <taxon>Leptolyngbyaceae</taxon>
        <taxon>Leptolyngbya group</taxon>
        <taxon>Leptolyngbya</taxon>
    </lineage>
</organism>
<dbReference type="AlphaFoldDB" id="A0AA96WK66"/>
<accession>A0AA96WK66</accession>
<sequence length="49" mass="4862">MAANAIDIGVVGNLPPIFAQVADNPVVYVAATPSNAATQAIIVPKASSI</sequence>
<evidence type="ECO:0000313" key="1">
    <source>
        <dbReference type="EMBL" id="WNZ27053.1"/>
    </source>
</evidence>
<gene>
    <name evidence="1" type="ORF">HJG54_29485</name>
</gene>